<dbReference type="EMBL" id="QGMG01000266">
    <property type="protein sequence ID" value="TVY55185.1"/>
    <property type="molecule type" value="Genomic_DNA"/>
</dbReference>
<dbReference type="PROSITE" id="PS50004">
    <property type="entry name" value="C2"/>
    <property type="match status" value="1"/>
</dbReference>
<dbReference type="SMART" id="SM00239">
    <property type="entry name" value="C2"/>
    <property type="match status" value="1"/>
</dbReference>
<dbReference type="InterPro" id="IPR035892">
    <property type="entry name" value="C2_domain_sf"/>
</dbReference>
<evidence type="ECO:0000256" key="1">
    <source>
        <dbReference type="SAM" id="MobiDB-lite"/>
    </source>
</evidence>
<feature type="compositionally biased region" description="Acidic residues" evidence="1">
    <location>
        <begin position="191"/>
        <end position="215"/>
    </location>
</feature>
<dbReference type="SUPFAM" id="SSF49562">
    <property type="entry name" value="C2 domain (Calcium/lipid-binding domain, CaLB)"/>
    <property type="match status" value="1"/>
</dbReference>
<dbReference type="InterPro" id="IPR000008">
    <property type="entry name" value="C2_dom"/>
</dbReference>
<gene>
    <name evidence="3" type="ORF">LCER1_G002633</name>
</gene>
<dbReference type="CDD" id="cd00030">
    <property type="entry name" value="C2"/>
    <property type="match status" value="1"/>
</dbReference>
<dbReference type="Gene3D" id="2.60.40.150">
    <property type="entry name" value="C2 domain"/>
    <property type="match status" value="1"/>
</dbReference>
<accession>A0A7D8UU79</accession>
<sequence length="751" mass="85088">MTLASPFGKARTSRMEGVIERAWEDYRLLFKASAQLQPICGQILSMIGSLHLIDDHLQTGDLSISNRKALRDVESWCHNALSSLEAALTTARSDISHDRFKILQSKVLDPANTLSGFVELLRRDRQKTMVEILSQMIGEMQSTNSQQSVVTEWSVLEAQLEKLGLPKEVIEEEFFFISDWLKENSLEQIEEDAEDAEDVADVEKVEDEELPDYDPGEERNPIEEKVQIMDEMARNVATDEPIATSSKAEPPPYTFEEDNDQPIIDSEFSHFIQTAIATDTDVRLLKRKLHPELGPHPTSWLPKSVQARFEDSRDIIPIMPPDSFTAMAYETAPRCVNEIERLKRLLRTSSAFKQNMNSGVAHEALQGLEVMSTALSRFDLLQDQKSGADNFSDLDVLDFEFSTAVVLDARLPFPDREFELAQKSYYLLLTYIMGFLEAISLVFPGRTYISAPVEQIEFLWKDNHMSTRVAFVEKQLAAWDNIESAAYHCRNWYSTRPMIRQGALEALEKWQRSEMILSGSEQKDSIELTVVSASELPKSNFRTSNTWVKMVHYGPNQFGGYLRTFDLKTDVSKATQHPVWNKKLSFEISSQSKLVDFELYDRVAGIDTQLCKYRIFCSFVPGVEANFANRSLLYGIDEEVDFPLKFLAGKGKEREPPLLRLRLHWAGRIAKAEALALPTRPPGKMFRLDATPVPMTPEEKIAAKNPPRPRQGSLPQWGSEGSEAAVHNARHARRPSMPTTNGTVNNSGHSF</sequence>
<feature type="compositionally biased region" description="Polar residues" evidence="1">
    <location>
        <begin position="737"/>
        <end position="751"/>
    </location>
</feature>
<proteinExistence type="predicted"/>
<organism evidence="3 4">
    <name type="scientific">Lachnellula cervina</name>
    <dbReference type="NCBI Taxonomy" id="1316786"/>
    <lineage>
        <taxon>Eukaryota</taxon>
        <taxon>Fungi</taxon>
        <taxon>Dikarya</taxon>
        <taxon>Ascomycota</taxon>
        <taxon>Pezizomycotina</taxon>
        <taxon>Leotiomycetes</taxon>
        <taxon>Helotiales</taxon>
        <taxon>Lachnaceae</taxon>
        <taxon>Lachnellula</taxon>
    </lineage>
</organism>
<evidence type="ECO:0000259" key="2">
    <source>
        <dbReference type="PROSITE" id="PS50004"/>
    </source>
</evidence>
<reference evidence="3 4" key="1">
    <citation type="submission" date="2018-05" db="EMBL/GenBank/DDBJ databases">
        <title>Whole genome sequencing for identification of molecular markers to develop diagnostic detection tools for the regulated plant pathogen Lachnellula willkommii.</title>
        <authorList>
            <person name="Giroux E."/>
            <person name="Bilodeau G."/>
        </authorList>
    </citation>
    <scope>NUCLEOTIDE SEQUENCE [LARGE SCALE GENOMIC DNA]</scope>
    <source>
        <strain evidence="3 4">CBS 625.97</strain>
    </source>
</reference>
<comment type="caution">
    <text evidence="3">The sequence shown here is derived from an EMBL/GenBank/DDBJ whole genome shotgun (WGS) entry which is preliminary data.</text>
</comment>
<feature type="region of interest" description="Disordered" evidence="1">
    <location>
        <begin position="191"/>
        <end position="218"/>
    </location>
</feature>
<feature type="region of interest" description="Disordered" evidence="1">
    <location>
        <begin position="699"/>
        <end position="751"/>
    </location>
</feature>
<evidence type="ECO:0000313" key="3">
    <source>
        <dbReference type="EMBL" id="TVY55185.1"/>
    </source>
</evidence>
<name>A0A7D8UU79_9HELO</name>
<dbReference type="AlphaFoldDB" id="A0A7D8UU79"/>
<dbReference type="Pfam" id="PF00168">
    <property type="entry name" value="C2"/>
    <property type="match status" value="1"/>
</dbReference>
<dbReference type="Proteomes" id="UP000481288">
    <property type="component" value="Unassembled WGS sequence"/>
</dbReference>
<dbReference type="OrthoDB" id="3470276at2759"/>
<keyword evidence="4" id="KW-1185">Reference proteome</keyword>
<feature type="domain" description="C2" evidence="2">
    <location>
        <begin position="506"/>
        <end position="632"/>
    </location>
</feature>
<protein>
    <recommendedName>
        <fullName evidence="2">C2 domain-containing protein</fullName>
    </recommendedName>
</protein>
<evidence type="ECO:0000313" key="4">
    <source>
        <dbReference type="Proteomes" id="UP000481288"/>
    </source>
</evidence>